<feature type="signal peptide" evidence="1">
    <location>
        <begin position="1"/>
        <end position="27"/>
    </location>
</feature>
<dbReference type="Proteomes" id="UP000603434">
    <property type="component" value="Unassembled WGS sequence"/>
</dbReference>
<proteinExistence type="predicted"/>
<organism evidence="2 3">
    <name type="scientific">Candidatus Desulfatibia profunda</name>
    <dbReference type="NCBI Taxonomy" id="2841695"/>
    <lineage>
        <taxon>Bacteria</taxon>
        <taxon>Pseudomonadati</taxon>
        <taxon>Thermodesulfobacteriota</taxon>
        <taxon>Desulfobacteria</taxon>
        <taxon>Desulfobacterales</taxon>
        <taxon>Desulfobacterales incertae sedis</taxon>
        <taxon>Candidatus Desulfatibia</taxon>
    </lineage>
</organism>
<feature type="chain" id="PRO_5035262913" description="DUF5666 domain-containing protein" evidence="1">
    <location>
        <begin position="28"/>
        <end position="105"/>
    </location>
</feature>
<reference evidence="2 3" key="1">
    <citation type="submission" date="2020-08" db="EMBL/GenBank/DDBJ databases">
        <title>Bridging the membrane lipid divide: bacteria of the FCB group superphylum have the potential to synthesize archaeal ether lipids.</title>
        <authorList>
            <person name="Villanueva L."/>
            <person name="Von Meijenfeldt F.A.B."/>
            <person name="Westbye A.B."/>
            <person name="Yadav S."/>
            <person name="Hopmans E.C."/>
            <person name="Dutilh B.E."/>
            <person name="Sinninghe Damste J.S."/>
        </authorList>
    </citation>
    <scope>NUCLEOTIDE SEQUENCE [LARGE SCALE GENOMIC DNA]</scope>
    <source>
        <strain evidence="2">NIOZ-UU30</strain>
    </source>
</reference>
<comment type="caution">
    <text evidence="2">The sequence shown here is derived from an EMBL/GenBank/DDBJ whole genome shotgun (WGS) entry which is preliminary data.</text>
</comment>
<protein>
    <recommendedName>
        <fullName evidence="4">DUF5666 domain-containing protein</fullName>
    </recommendedName>
</protein>
<keyword evidence="1" id="KW-0732">Signal</keyword>
<evidence type="ECO:0008006" key="4">
    <source>
        <dbReference type="Google" id="ProtNLM"/>
    </source>
</evidence>
<gene>
    <name evidence="2" type="ORF">H8E23_17680</name>
</gene>
<evidence type="ECO:0000313" key="2">
    <source>
        <dbReference type="EMBL" id="MBC8363217.1"/>
    </source>
</evidence>
<evidence type="ECO:0000256" key="1">
    <source>
        <dbReference type="SAM" id="SignalP"/>
    </source>
</evidence>
<name>A0A8J6TK93_9BACT</name>
<sequence length="105" mass="11422">MQKIKAFFFLVTAITIAVTFAGGVAFAAEVTRVDTHEGHVYIDQGKEAGFVFGAEVCFYSFTGEKITCGDVRQTSASYAMVRVNNRLAKLIKKGMKATIKTAESD</sequence>
<accession>A0A8J6TK93</accession>
<dbReference type="AlphaFoldDB" id="A0A8J6TK93"/>
<evidence type="ECO:0000313" key="3">
    <source>
        <dbReference type="Proteomes" id="UP000603434"/>
    </source>
</evidence>
<dbReference type="EMBL" id="JACNJH010000273">
    <property type="protein sequence ID" value="MBC8363217.1"/>
    <property type="molecule type" value="Genomic_DNA"/>
</dbReference>